<dbReference type="Pfam" id="PF09811">
    <property type="entry name" value="Yae1_N"/>
    <property type="match status" value="1"/>
</dbReference>
<dbReference type="InterPro" id="IPR052436">
    <property type="entry name" value="LTO1_adapter"/>
</dbReference>
<evidence type="ECO:0000259" key="3">
    <source>
        <dbReference type="Pfam" id="PF09811"/>
    </source>
</evidence>
<sequence>NFYFLFLFDTLLFRGEGFRDGFERGTRRGLQDGRRHGTSHGARLSSEISFYHGFAITWKCLLHHNTDERSRYVLLKP</sequence>
<dbReference type="InterPro" id="IPR019191">
    <property type="entry name" value="Essential_protein_Yae1_N"/>
</dbReference>
<keyword evidence="5" id="KW-1185">Reference proteome</keyword>
<name>A0A8C6NT33_NOTFU</name>
<evidence type="ECO:0000313" key="5">
    <source>
        <dbReference type="Proteomes" id="UP000694548"/>
    </source>
</evidence>
<evidence type="ECO:0000256" key="2">
    <source>
        <dbReference type="SAM" id="SignalP"/>
    </source>
</evidence>
<dbReference type="GeneTree" id="ENSGT00950000185059"/>
<organism evidence="4 5">
    <name type="scientific">Nothobranchius furzeri</name>
    <name type="common">Turquoise killifish</name>
    <dbReference type="NCBI Taxonomy" id="105023"/>
    <lineage>
        <taxon>Eukaryota</taxon>
        <taxon>Metazoa</taxon>
        <taxon>Chordata</taxon>
        <taxon>Craniata</taxon>
        <taxon>Vertebrata</taxon>
        <taxon>Euteleostomi</taxon>
        <taxon>Actinopterygii</taxon>
        <taxon>Neopterygii</taxon>
        <taxon>Teleostei</taxon>
        <taxon>Neoteleostei</taxon>
        <taxon>Acanthomorphata</taxon>
        <taxon>Ovalentaria</taxon>
        <taxon>Atherinomorphae</taxon>
        <taxon>Cyprinodontiformes</taxon>
        <taxon>Nothobranchiidae</taxon>
        <taxon>Nothobranchius</taxon>
    </lineage>
</organism>
<dbReference type="Ensembl" id="ENSNFUT00015024894.1">
    <property type="protein sequence ID" value="ENSNFUP00015023806.1"/>
    <property type="gene ID" value="ENSNFUG00015011519.1"/>
</dbReference>
<proteinExistence type="inferred from homology"/>
<protein>
    <recommendedName>
        <fullName evidence="3">Essential protein Yae1 N-terminal domain-containing protein</fullName>
    </recommendedName>
</protein>
<dbReference type="AlphaFoldDB" id="A0A8C6NT33"/>
<feature type="signal peptide" evidence="2">
    <location>
        <begin position="1"/>
        <end position="17"/>
    </location>
</feature>
<reference evidence="4" key="2">
    <citation type="submission" date="2025-09" db="UniProtKB">
        <authorList>
            <consortium name="Ensembl"/>
        </authorList>
    </citation>
    <scope>IDENTIFICATION</scope>
</reference>
<dbReference type="PANTHER" id="PTHR28532">
    <property type="entry name" value="GEO13458P1"/>
    <property type="match status" value="1"/>
</dbReference>
<feature type="chain" id="PRO_5034549871" description="Essential protein Yae1 N-terminal domain-containing protein" evidence="2">
    <location>
        <begin position="18"/>
        <end position="77"/>
    </location>
</feature>
<keyword evidence="2" id="KW-0732">Signal</keyword>
<evidence type="ECO:0000256" key="1">
    <source>
        <dbReference type="ARBA" id="ARBA00038090"/>
    </source>
</evidence>
<reference evidence="4" key="1">
    <citation type="submission" date="2025-08" db="UniProtKB">
        <authorList>
            <consortium name="Ensembl"/>
        </authorList>
    </citation>
    <scope>IDENTIFICATION</scope>
</reference>
<accession>A0A8C6NT33</accession>
<comment type="similarity">
    <text evidence="1">Belongs to the LTO1 family.</text>
</comment>
<feature type="domain" description="Essential protein Yae1 N-terminal" evidence="3">
    <location>
        <begin position="17"/>
        <end position="55"/>
    </location>
</feature>
<dbReference type="Proteomes" id="UP000694548">
    <property type="component" value="Unassembled WGS sequence"/>
</dbReference>
<dbReference type="PANTHER" id="PTHR28532:SF1">
    <property type="entry name" value="ORAL CANCER OVEREXPRESSED 1"/>
    <property type="match status" value="1"/>
</dbReference>
<evidence type="ECO:0000313" key="4">
    <source>
        <dbReference type="Ensembl" id="ENSNFUP00015023806.1"/>
    </source>
</evidence>